<dbReference type="GO" id="GO:0005829">
    <property type="term" value="C:cytosol"/>
    <property type="evidence" value="ECO:0007669"/>
    <property type="project" value="TreeGrafter"/>
</dbReference>
<evidence type="ECO:0000256" key="5">
    <source>
        <dbReference type="ARBA" id="ARBA00022723"/>
    </source>
</evidence>
<dbReference type="SFLD" id="SFLDG01082">
    <property type="entry name" value="B12-binding_domain_containing"/>
    <property type="match status" value="1"/>
</dbReference>
<dbReference type="InterPro" id="IPR007197">
    <property type="entry name" value="rSAM"/>
</dbReference>
<dbReference type="Pfam" id="PF02310">
    <property type="entry name" value="B12-binding"/>
    <property type="match status" value="1"/>
</dbReference>
<dbReference type="CDD" id="cd01335">
    <property type="entry name" value="Radical_SAM"/>
    <property type="match status" value="1"/>
</dbReference>
<dbReference type="KEGG" id="rhoz:GXP67_24785"/>
<evidence type="ECO:0000259" key="8">
    <source>
        <dbReference type="PROSITE" id="PS51332"/>
    </source>
</evidence>
<evidence type="ECO:0000259" key="9">
    <source>
        <dbReference type="PROSITE" id="PS51918"/>
    </source>
</evidence>
<dbReference type="Gene3D" id="3.80.30.20">
    <property type="entry name" value="tm_1862 like domain"/>
    <property type="match status" value="1"/>
</dbReference>
<dbReference type="InterPro" id="IPR034466">
    <property type="entry name" value="Methyltransferase_Class_B"/>
</dbReference>
<evidence type="ECO:0000256" key="2">
    <source>
        <dbReference type="ARBA" id="ARBA00022603"/>
    </source>
</evidence>
<accession>A0A6C0GPU9</accession>
<keyword evidence="5" id="KW-0479">Metal-binding</keyword>
<protein>
    <submittedName>
        <fullName evidence="10">Radical SAM protein</fullName>
    </submittedName>
</protein>
<dbReference type="InterPro" id="IPR006638">
    <property type="entry name" value="Elp3/MiaA/NifB-like_rSAM"/>
</dbReference>
<dbReference type="InterPro" id="IPR023404">
    <property type="entry name" value="rSAM_horseshoe"/>
</dbReference>
<dbReference type="GO" id="GO:0046872">
    <property type="term" value="F:metal ion binding"/>
    <property type="evidence" value="ECO:0007669"/>
    <property type="project" value="UniProtKB-KW"/>
</dbReference>
<dbReference type="EMBL" id="CP048222">
    <property type="protein sequence ID" value="QHT69633.1"/>
    <property type="molecule type" value="Genomic_DNA"/>
</dbReference>
<keyword evidence="4" id="KW-0949">S-adenosyl-L-methionine</keyword>
<dbReference type="Pfam" id="PF04055">
    <property type="entry name" value="Radical_SAM"/>
    <property type="match status" value="1"/>
</dbReference>
<name>A0A6C0GPU9_9BACT</name>
<reference evidence="10 11" key="1">
    <citation type="submission" date="2020-01" db="EMBL/GenBank/DDBJ databases">
        <authorList>
            <person name="Kim M.K."/>
        </authorList>
    </citation>
    <scope>NUCLEOTIDE SEQUENCE [LARGE SCALE GENOMIC DNA]</scope>
    <source>
        <strain evidence="10 11">172606-1</strain>
    </source>
</reference>
<dbReference type="PROSITE" id="PS51918">
    <property type="entry name" value="RADICAL_SAM"/>
    <property type="match status" value="1"/>
</dbReference>
<dbReference type="RefSeq" id="WP_162445618.1">
    <property type="nucleotide sequence ID" value="NZ_CP048222.1"/>
</dbReference>
<evidence type="ECO:0000256" key="7">
    <source>
        <dbReference type="ARBA" id="ARBA00023014"/>
    </source>
</evidence>
<evidence type="ECO:0000313" key="11">
    <source>
        <dbReference type="Proteomes" id="UP000480178"/>
    </source>
</evidence>
<keyword evidence="6" id="KW-0408">Iron</keyword>
<proteinExistence type="predicted"/>
<evidence type="ECO:0000256" key="4">
    <source>
        <dbReference type="ARBA" id="ARBA00022691"/>
    </source>
</evidence>
<dbReference type="Gene3D" id="3.40.50.280">
    <property type="entry name" value="Cobalamin-binding domain"/>
    <property type="match status" value="1"/>
</dbReference>
<dbReference type="AlphaFoldDB" id="A0A6C0GPU9"/>
<dbReference type="InterPro" id="IPR006158">
    <property type="entry name" value="Cobalamin-bd"/>
</dbReference>
<sequence>MKLLLTHAYFLAEDAKEQLIMKPYPPLGILYLSAYLKKHGFNCQVYDTTFSTQVHFYEYLLAHTPDMIAIYTNLMTKLNVLRTIQFIRQQEELKHTTVILGGPEVTNHVNNFLDAGADIIAIGEGEQTMLDLMQAYQGSTAPVLEQIQGIAFKNNRRDVIQTTEREKLKNLDELPIPDREAIDLHKYLNAWKTRHGQNAISVSTMRGCPYTCKWCSRAVYGLSYRRRSPQKVVEEMLYLKARYNPDTLWFVDDVFTISHKWLREFAVILKENNIRIPYECISRSDRMNEEVIDLLKETGCYRIWIGAESGSQAVIDAMDRRVQIGQVREMIQLAKKKGIQTGTFIMLGYPGETEADIEETIQHLKISDPDYYTITLAYPIKGTQLYTEVEDKFLNPLPWESSTDRDIEYKRSYSPAYYHYALKRVNSEVAFHREKKKVLQNPVGVMKLKAKSQLAKLLMTLEKMKES</sequence>
<dbReference type="InterPro" id="IPR058240">
    <property type="entry name" value="rSAM_sf"/>
</dbReference>
<dbReference type="PROSITE" id="PS51332">
    <property type="entry name" value="B12_BINDING"/>
    <property type="match status" value="1"/>
</dbReference>
<gene>
    <name evidence="10" type="ORF">GXP67_24785</name>
</gene>
<dbReference type="SFLD" id="SFLDS00029">
    <property type="entry name" value="Radical_SAM"/>
    <property type="match status" value="1"/>
</dbReference>
<dbReference type="PANTHER" id="PTHR43409">
    <property type="entry name" value="ANAEROBIC MAGNESIUM-PROTOPORPHYRIN IX MONOMETHYL ESTER CYCLASE-RELATED"/>
    <property type="match status" value="1"/>
</dbReference>
<organism evidence="10 11">
    <name type="scientific">Rhodocytophaga rosea</name>
    <dbReference type="NCBI Taxonomy" id="2704465"/>
    <lineage>
        <taxon>Bacteria</taxon>
        <taxon>Pseudomonadati</taxon>
        <taxon>Bacteroidota</taxon>
        <taxon>Cytophagia</taxon>
        <taxon>Cytophagales</taxon>
        <taxon>Rhodocytophagaceae</taxon>
        <taxon>Rhodocytophaga</taxon>
    </lineage>
</organism>
<dbReference type="PANTHER" id="PTHR43409:SF7">
    <property type="entry name" value="BLL1977 PROTEIN"/>
    <property type="match status" value="1"/>
</dbReference>
<dbReference type="GO" id="GO:0031419">
    <property type="term" value="F:cobalamin binding"/>
    <property type="evidence" value="ECO:0007669"/>
    <property type="project" value="InterPro"/>
</dbReference>
<dbReference type="SFLD" id="SFLDG01123">
    <property type="entry name" value="methyltransferase_(Class_B)"/>
    <property type="match status" value="1"/>
</dbReference>
<evidence type="ECO:0000256" key="6">
    <source>
        <dbReference type="ARBA" id="ARBA00023004"/>
    </source>
</evidence>
<dbReference type="GO" id="GO:0051539">
    <property type="term" value="F:4 iron, 4 sulfur cluster binding"/>
    <property type="evidence" value="ECO:0007669"/>
    <property type="project" value="UniProtKB-KW"/>
</dbReference>
<keyword evidence="3" id="KW-0808">Transferase</keyword>
<keyword evidence="11" id="KW-1185">Reference proteome</keyword>
<evidence type="ECO:0000313" key="10">
    <source>
        <dbReference type="EMBL" id="QHT69633.1"/>
    </source>
</evidence>
<evidence type="ECO:0000256" key="3">
    <source>
        <dbReference type="ARBA" id="ARBA00022679"/>
    </source>
</evidence>
<feature type="domain" description="Radical SAM core" evidence="9">
    <location>
        <begin position="194"/>
        <end position="416"/>
    </location>
</feature>
<feature type="domain" description="B12-binding" evidence="8">
    <location>
        <begin position="6"/>
        <end position="143"/>
    </location>
</feature>
<dbReference type="InterPro" id="IPR051198">
    <property type="entry name" value="BchE-like"/>
</dbReference>
<dbReference type="SUPFAM" id="SSF102114">
    <property type="entry name" value="Radical SAM enzymes"/>
    <property type="match status" value="1"/>
</dbReference>
<dbReference type="SMART" id="SM00729">
    <property type="entry name" value="Elp3"/>
    <property type="match status" value="1"/>
</dbReference>
<dbReference type="Proteomes" id="UP000480178">
    <property type="component" value="Chromosome"/>
</dbReference>
<keyword evidence="2" id="KW-0489">Methyltransferase</keyword>
<comment type="cofactor">
    <cofactor evidence="1">
        <name>[4Fe-4S] cluster</name>
        <dbReference type="ChEBI" id="CHEBI:49883"/>
    </cofactor>
</comment>
<keyword evidence="7" id="KW-0411">Iron-sulfur</keyword>
<dbReference type="GO" id="GO:0003824">
    <property type="term" value="F:catalytic activity"/>
    <property type="evidence" value="ECO:0007669"/>
    <property type="project" value="InterPro"/>
</dbReference>
<evidence type="ECO:0000256" key="1">
    <source>
        <dbReference type="ARBA" id="ARBA00001966"/>
    </source>
</evidence>